<dbReference type="Pfam" id="PF13411">
    <property type="entry name" value="MerR_1"/>
    <property type="match status" value="1"/>
</dbReference>
<evidence type="ECO:0000256" key="1">
    <source>
        <dbReference type="ARBA" id="ARBA00023125"/>
    </source>
</evidence>
<name>A0A437RAW7_9BURK</name>
<dbReference type="GO" id="GO:0046872">
    <property type="term" value="F:metal ion binding"/>
    <property type="evidence" value="ECO:0007669"/>
    <property type="project" value="InterPro"/>
</dbReference>
<dbReference type="GO" id="GO:0045893">
    <property type="term" value="P:positive regulation of DNA-templated transcription"/>
    <property type="evidence" value="ECO:0007669"/>
    <property type="project" value="InterPro"/>
</dbReference>
<dbReference type="CDD" id="cd04784">
    <property type="entry name" value="HTH_CadR-PbrR"/>
    <property type="match status" value="1"/>
</dbReference>
<dbReference type="Proteomes" id="UP000285575">
    <property type="component" value="Unassembled WGS sequence"/>
</dbReference>
<gene>
    <name evidence="4" type="primary">cadR</name>
    <name evidence="4" type="ORF">EOE66_19905</name>
</gene>
<organism evidence="4 5">
    <name type="scientific">Rubrivivax rivuli</name>
    <dbReference type="NCBI Taxonomy" id="1862385"/>
    <lineage>
        <taxon>Bacteria</taxon>
        <taxon>Pseudomonadati</taxon>
        <taxon>Pseudomonadota</taxon>
        <taxon>Betaproteobacteria</taxon>
        <taxon>Burkholderiales</taxon>
        <taxon>Sphaerotilaceae</taxon>
        <taxon>Rubrivivax</taxon>
    </lineage>
</organism>
<dbReference type="InterPro" id="IPR009061">
    <property type="entry name" value="DNA-bd_dom_put_sf"/>
</dbReference>
<dbReference type="PANTHER" id="PTHR30204:SF92">
    <property type="entry name" value="HTH-TYPE TRANSCRIPTIONAL REGULATOR ZNTR"/>
    <property type="match status" value="1"/>
</dbReference>
<keyword evidence="5" id="KW-1185">Reference proteome</keyword>
<dbReference type="Gene3D" id="1.10.1660.10">
    <property type="match status" value="1"/>
</dbReference>
<dbReference type="EMBL" id="SACR01000006">
    <property type="protein sequence ID" value="RVU43919.1"/>
    <property type="molecule type" value="Genomic_DNA"/>
</dbReference>
<dbReference type="InterPro" id="IPR047057">
    <property type="entry name" value="MerR_fam"/>
</dbReference>
<dbReference type="NCBIfam" id="TIGR02047">
    <property type="entry name" value="CadR-PbrR"/>
    <property type="match status" value="1"/>
</dbReference>
<keyword evidence="1" id="KW-0238">DNA-binding</keyword>
<dbReference type="RefSeq" id="WP_128230478.1">
    <property type="nucleotide sequence ID" value="NZ_SACR01000006.1"/>
</dbReference>
<evidence type="ECO:0000259" key="3">
    <source>
        <dbReference type="PROSITE" id="PS50937"/>
    </source>
</evidence>
<dbReference type="PANTHER" id="PTHR30204">
    <property type="entry name" value="REDOX-CYCLING DRUG-SENSING TRANSCRIPTIONAL ACTIVATOR SOXR"/>
    <property type="match status" value="1"/>
</dbReference>
<feature type="region of interest" description="Disordered" evidence="2">
    <location>
        <begin position="138"/>
        <end position="159"/>
    </location>
</feature>
<proteinExistence type="predicted"/>
<dbReference type="GO" id="GO:0003700">
    <property type="term" value="F:DNA-binding transcription factor activity"/>
    <property type="evidence" value="ECO:0007669"/>
    <property type="project" value="InterPro"/>
</dbReference>
<sequence length="159" mass="17335">MKIGELAQAANTPVETIRYYEREGLLPPPPRSEGNYRQYGPAHLARLAFVRHCRQLDMSLDEIRVLLRLKDAPQAACGEVNALLDAHIGHVAQRLRELRQLQQQLKALRQQCAGPNDAAHCGILNGLAQADAQSGLSRLSPSAAHAPPRPCRATAPGGR</sequence>
<dbReference type="AlphaFoldDB" id="A0A437RAW7"/>
<evidence type="ECO:0000313" key="4">
    <source>
        <dbReference type="EMBL" id="RVU43919.1"/>
    </source>
</evidence>
<feature type="domain" description="HTH merR-type" evidence="3">
    <location>
        <begin position="1"/>
        <end position="69"/>
    </location>
</feature>
<dbReference type="InterPro" id="IPR000551">
    <property type="entry name" value="MerR-type_HTH_dom"/>
</dbReference>
<evidence type="ECO:0000256" key="2">
    <source>
        <dbReference type="SAM" id="MobiDB-lite"/>
    </source>
</evidence>
<comment type="caution">
    <text evidence="4">The sequence shown here is derived from an EMBL/GenBank/DDBJ whole genome shotgun (WGS) entry which is preliminary data.</text>
</comment>
<dbReference type="PROSITE" id="PS50937">
    <property type="entry name" value="HTH_MERR_2"/>
    <property type="match status" value="1"/>
</dbReference>
<accession>A0A437RAW7</accession>
<dbReference type="OrthoDB" id="9808480at2"/>
<dbReference type="SUPFAM" id="SSF46955">
    <property type="entry name" value="Putative DNA-binding domain"/>
    <property type="match status" value="1"/>
</dbReference>
<reference evidence="4 5" key="1">
    <citation type="submission" date="2019-01" db="EMBL/GenBank/DDBJ databases">
        <authorList>
            <person name="Chen W.-M."/>
        </authorList>
    </citation>
    <scope>NUCLEOTIDE SEQUENCE [LARGE SCALE GENOMIC DNA]</scope>
    <source>
        <strain evidence="4 5">KYPY4</strain>
    </source>
</reference>
<dbReference type="SMART" id="SM00422">
    <property type="entry name" value="HTH_MERR"/>
    <property type="match status" value="1"/>
</dbReference>
<protein>
    <submittedName>
        <fullName evidence="4">Cd(II)/Pb(II)-responsive transcriptional regulator</fullName>
    </submittedName>
</protein>
<dbReference type="PRINTS" id="PR00040">
    <property type="entry name" value="HTHMERR"/>
</dbReference>
<dbReference type="InterPro" id="IPR011791">
    <property type="entry name" value="CadR-PbrR"/>
</dbReference>
<evidence type="ECO:0000313" key="5">
    <source>
        <dbReference type="Proteomes" id="UP000285575"/>
    </source>
</evidence>
<dbReference type="GO" id="GO:0003677">
    <property type="term" value="F:DNA binding"/>
    <property type="evidence" value="ECO:0007669"/>
    <property type="project" value="UniProtKB-KW"/>
</dbReference>